<dbReference type="GO" id="GO:0030638">
    <property type="term" value="P:polyketide metabolic process"/>
    <property type="evidence" value="ECO:0007669"/>
    <property type="project" value="InterPro"/>
</dbReference>
<dbReference type="RefSeq" id="WP_348264423.1">
    <property type="nucleotide sequence ID" value="NZ_CP121196.1"/>
</dbReference>
<protein>
    <submittedName>
        <fullName evidence="1">Ester cyclase</fullName>
    </submittedName>
</protein>
<dbReference type="PANTHER" id="PTHR38436:SF1">
    <property type="entry name" value="ESTER CYCLASE"/>
    <property type="match status" value="1"/>
</dbReference>
<dbReference type="InterPro" id="IPR032710">
    <property type="entry name" value="NTF2-like_dom_sf"/>
</dbReference>
<proteinExistence type="predicted"/>
<sequence length="137" mass="15368">MSEANRQLTKRWYDEVWNQRNSATIDEMFASSGKSHGFPEPDSVLIGPGHFKTLHATFCGAFPDLHFVLDDIICEGNRVAVRWTTTMTHLGDNLGFPASRKKASLSGSSFLIFENGVIIEGWNFMEMNGLLESLKQN</sequence>
<gene>
    <name evidence="1" type="ORF">P8935_07795</name>
</gene>
<dbReference type="Pfam" id="PF07366">
    <property type="entry name" value="SnoaL"/>
    <property type="match status" value="1"/>
</dbReference>
<evidence type="ECO:0000313" key="1">
    <source>
        <dbReference type="EMBL" id="XBH19208.1"/>
    </source>
</evidence>
<dbReference type="Gene3D" id="3.10.450.50">
    <property type="match status" value="1"/>
</dbReference>
<dbReference type="InterPro" id="IPR009959">
    <property type="entry name" value="Cyclase_SnoaL-like"/>
</dbReference>
<dbReference type="AlphaFoldDB" id="A0AAU7DN42"/>
<name>A0AAU7DN42_9BACT</name>
<organism evidence="1">
    <name type="scientific">Telmatobacter sp. DSM 110680</name>
    <dbReference type="NCBI Taxonomy" id="3036704"/>
    <lineage>
        <taxon>Bacteria</taxon>
        <taxon>Pseudomonadati</taxon>
        <taxon>Acidobacteriota</taxon>
        <taxon>Terriglobia</taxon>
        <taxon>Terriglobales</taxon>
        <taxon>Acidobacteriaceae</taxon>
        <taxon>Telmatobacter</taxon>
    </lineage>
</organism>
<accession>A0AAU7DN42</accession>
<reference evidence="1" key="1">
    <citation type="submission" date="2023-03" db="EMBL/GenBank/DDBJ databases">
        <title>Edaphobacter sp.</title>
        <authorList>
            <person name="Huber K.J."/>
            <person name="Papendorf J."/>
            <person name="Pilke C."/>
            <person name="Bunk B."/>
            <person name="Sproeer C."/>
            <person name="Pester M."/>
        </authorList>
    </citation>
    <scope>NUCLEOTIDE SEQUENCE</scope>
    <source>
        <strain evidence="1">DSM 110680</strain>
    </source>
</reference>
<dbReference type="EMBL" id="CP121196">
    <property type="protein sequence ID" value="XBH19208.1"/>
    <property type="molecule type" value="Genomic_DNA"/>
</dbReference>
<dbReference type="SUPFAM" id="SSF54427">
    <property type="entry name" value="NTF2-like"/>
    <property type="match status" value="1"/>
</dbReference>
<dbReference type="PANTHER" id="PTHR38436">
    <property type="entry name" value="POLYKETIDE CYCLASE SNOAL-LIKE DOMAIN"/>
    <property type="match status" value="1"/>
</dbReference>